<dbReference type="InterPro" id="IPR001451">
    <property type="entry name" value="Hexapep"/>
</dbReference>
<dbReference type="EMBL" id="ML975152">
    <property type="protein sequence ID" value="KAF1815168.1"/>
    <property type="molecule type" value="Genomic_DNA"/>
</dbReference>
<keyword evidence="2" id="KW-1133">Transmembrane helix</keyword>
<accession>A0A6G1GAQ2</accession>
<reference evidence="5" key="3">
    <citation type="submission" date="2025-04" db="UniProtKB">
        <authorList>
            <consortium name="RefSeq"/>
        </authorList>
    </citation>
    <scope>IDENTIFICATION</scope>
    <source>
        <strain evidence="5">CBS 781.70</strain>
    </source>
</reference>
<dbReference type="Pfam" id="PF14602">
    <property type="entry name" value="Hexapep_2"/>
    <property type="match status" value="1"/>
</dbReference>
<evidence type="ECO:0000256" key="1">
    <source>
        <dbReference type="SAM" id="MobiDB-lite"/>
    </source>
</evidence>
<dbReference type="CDD" id="cd03357">
    <property type="entry name" value="LbH_MAT_GAT"/>
    <property type="match status" value="1"/>
</dbReference>
<dbReference type="GeneID" id="54416670"/>
<evidence type="ECO:0000256" key="2">
    <source>
        <dbReference type="SAM" id="Phobius"/>
    </source>
</evidence>
<proteinExistence type="predicted"/>
<name>A0A6G1GAQ2_9PEZI</name>
<dbReference type="SUPFAM" id="SSF51161">
    <property type="entry name" value="Trimeric LpxA-like enzymes"/>
    <property type="match status" value="1"/>
</dbReference>
<protein>
    <submittedName>
        <fullName evidence="3 5">Trimeric LpxA-like protein</fullName>
    </submittedName>
</protein>
<evidence type="ECO:0000313" key="4">
    <source>
        <dbReference type="Proteomes" id="UP000504638"/>
    </source>
</evidence>
<organism evidence="3">
    <name type="scientific">Eremomyces bilateralis CBS 781.70</name>
    <dbReference type="NCBI Taxonomy" id="1392243"/>
    <lineage>
        <taxon>Eukaryota</taxon>
        <taxon>Fungi</taxon>
        <taxon>Dikarya</taxon>
        <taxon>Ascomycota</taxon>
        <taxon>Pezizomycotina</taxon>
        <taxon>Dothideomycetes</taxon>
        <taxon>Dothideomycetes incertae sedis</taxon>
        <taxon>Eremomycetales</taxon>
        <taxon>Eremomycetaceae</taxon>
        <taxon>Eremomyces</taxon>
    </lineage>
</organism>
<dbReference type="GO" id="GO:0008374">
    <property type="term" value="F:O-acyltransferase activity"/>
    <property type="evidence" value="ECO:0007669"/>
    <property type="project" value="TreeGrafter"/>
</dbReference>
<dbReference type="OrthoDB" id="25818at2759"/>
<feature type="transmembrane region" description="Helical" evidence="2">
    <location>
        <begin position="155"/>
        <end position="178"/>
    </location>
</feature>
<keyword evidence="4" id="KW-1185">Reference proteome</keyword>
<dbReference type="RefSeq" id="XP_033536799.1">
    <property type="nucleotide sequence ID" value="XM_033676100.1"/>
</dbReference>
<evidence type="ECO:0000313" key="5">
    <source>
        <dbReference type="RefSeq" id="XP_033536799.1"/>
    </source>
</evidence>
<dbReference type="AlphaFoldDB" id="A0A6G1GAQ2"/>
<dbReference type="InterPro" id="IPR051159">
    <property type="entry name" value="Hexapeptide_acetyltransf"/>
</dbReference>
<keyword evidence="2" id="KW-0472">Membrane</keyword>
<dbReference type="PANTHER" id="PTHR23416:SF54">
    <property type="entry name" value="ACETYLTRANSFERASE, CYSE_LACA_LPXA_NODL FAMILY (AFU_ORTHOLOGUE AFUA_2G08430)-RELATED"/>
    <property type="match status" value="1"/>
</dbReference>
<reference evidence="5" key="2">
    <citation type="submission" date="2020-04" db="EMBL/GenBank/DDBJ databases">
        <authorList>
            <consortium name="NCBI Genome Project"/>
        </authorList>
    </citation>
    <scope>NUCLEOTIDE SEQUENCE</scope>
    <source>
        <strain evidence="5">CBS 781.70</strain>
    </source>
</reference>
<evidence type="ECO:0000313" key="3">
    <source>
        <dbReference type="EMBL" id="KAF1815168.1"/>
    </source>
</evidence>
<feature type="region of interest" description="Disordered" evidence="1">
    <location>
        <begin position="125"/>
        <end position="144"/>
    </location>
</feature>
<dbReference type="InterPro" id="IPR011004">
    <property type="entry name" value="Trimer_LpxA-like_sf"/>
</dbReference>
<sequence>PYVKASFWCDYGTNLHIGRTTFINRGCMILDTPVQPIRIGEKCLFGPEVHIYAVSHAEDREEVNSPSYGKQVTIGDRCWIGGRATILGGVSIGDGCIIGAGSVVTKSVPAGHIAYGTPARVYRKVSTSDQKRSPPPLTSGIPVDESSFSNDDLGYASLAAAIALVLDGFLNPGSYIMLDDTQHSLGPSFPWLIGRLRFAFAAIIYLTLFFFTIRMYRLLWS</sequence>
<dbReference type="Gene3D" id="2.160.10.10">
    <property type="entry name" value="Hexapeptide repeat proteins"/>
    <property type="match status" value="1"/>
</dbReference>
<gene>
    <name evidence="3 5" type="ORF">P152DRAFT_391494</name>
</gene>
<feature type="non-terminal residue" evidence="3">
    <location>
        <position position="1"/>
    </location>
</feature>
<reference evidence="3 5" key="1">
    <citation type="submission" date="2020-01" db="EMBL/GenBank/DDBJ databases">
        <authorList>
            <consortium name="DOE Joint Genome Institute"/>
            <person name="Haridas S."/>
            <person name="Albert R."/>
            <person name="Binder M."/>
            <person name="Bloem J."/>
            <person name="Labutti K."/>
            <person name="Salamov A."/>
            <person name="Andreopoulos B."/>
            <person name="Baker S.E."/>
            <person name="Barry K."/>
            <person name="Bills G."/>
            <person name="Bluhm B.H."/>
            <person name="Cannon C."/>
            <person name="Castanera R."/>
            <person name="Culley D.E."/>
            <person name="Daum C."/>
            <person name="Ezra D."/>
            <person name="Gonzalez J.B."/>
            <person name="Henrissat B."/>
            <person name="Kuo A."/>
            <person name="Liang C."/>
            <person name="Lipzen A."/>
            <person name="Lutzoni F."/>
            <person name="Magnuson J."/>
            <person name="Mondo S."/>
            <person name="Nolan M."/>
            <person name="Ohm R."/>
            <person name="Pangilinan J."/>
            <person name="Park H.-J."/>
            <person name="Ramirez L."/>
            <person name="Alfaro M."/>
            <person name="Sun H."/>
            <person name="Tritt A."/>
            <person name="Yoshinaga Y."/>
            <person name="Zwiers L.-H."/>
            <person name="Turgeon B.G."/>
            <person name="Goodwin S.B."/>
            <person name="Spatafora J.W."/>
            <person name="Crous P.W."/>
            <person name="Grigoriev I.V."/>
        </authorList>
    </citation>
    <scope>NUCLEOTIDE SEQUENCE</scope>
    <source>
        <strain evidence="3 5">CBS 781.70</strain>
    </source>
</reference>
<feature type="transmembrane region" description="Helical" evidence="2">
    <location>
        <begin position="198"/>
        <end position="216"/>
    </location>
</feature>
<dbReference type="PANTHER" id="PTHR23416">
    <property type="entry name" value="SIALIC ACID SYNTHASE-RELATED"/>
    <property type="match status" value="1"/>
</dbReference>
<keyword evidence="2" id="KW-0812">Transmembrane</keyword>
<dbReference type="Proteomes" id="UP000504638">
    <property type="component" value="Unplaced"/>
</dbReference>